<evidence type="ECO:0000256" key="3">
    <source>
        <dbReference type="ARBA" id="ARBA00022448"/>
    </source>
</evidence>
<dbReference type="InterPro" id="IPR000620">
    <property type="entry name" value="EamA_dom"/>
</dbReference>
<feature type="transmembrane region" description="Helical" evidence="8">
    <location>
        <begin position="47"/>
        <end position="64"/>
    </location>
</feature>
<evidence type="ECO:0000256" key="7">
    <source>
        <dbReference type="ARBA" id="ARBA00023136"/>
    </source>
</evidence>
<dbReference type="eggNOG" id="COG2962">
    <property type="taxonomic scope" value="Bacteria"/>
</dbReference>
<proteinExistence type="inferred from homology"/>
<evidence type="ECO:0000256" key="6">
    <source>
        <dbReference type="ARBA" id="ARBA00022989"/>
    </source>
</evidence>
<accession>F2J599</accession>
<dbReference type="PATRIC" id="fig|991905.3.peg.2803"/>
<protein>
    <submittedName>
        <fullName evidence="10">RarD protein, DMT superfamily transporter</fullName>
    </submittedName>
</protein>
<dbReference type="Proteomes" id="UP000008130">
    <property type="component" value="Chromosome"/>
</dbReference>
<gene>
    <name evidence="10" type="primary">rarD</name>
    <name evidence="10" type="ordered locus">SL003B_2735</name>
</gene>
<evidence type="ECO:0000313" key="10">
    <source>
        <dbReference type="EMBL" id="ADZ71158.1"/>
    </source>
</evidence>
<evidence type="ECO:0000256" key="5">
    <source>
        <dbReference type="ARBA" id="ARBA00022692"/>
    </source>
</evidence>
<evidence type="ECO:0000256" key="2">
    <source>
        <dbReference type="ARBA" id="ARBA00007362"/>
    </source>
</evidence>
<dbReference type="PANTHER" id="PTHR22911:SF137">
    <property type="entry name" value="SOLUTE CARRIER FAMILY 35 MEMBER G2-RELATED"/>
    <property type="match status" value="1"/>
</dbReference>
<feature type="transmembrane region" description="Helical" evidence="8">
    <location>
        <begin position="136"/>
        <end position="154"/>
    </location>
</feature>
<feature type="transmembrane region" description="Helical" evidence="8">
    <location>
        <begin position="108"/>
        <end position="129"/>
    </location>
</feature>
<evidence type="ECO:0000313" key="11">
    <source>
        <dbReference type="Proteomes" id="UP000008130"/>
    </source>
</evidence>
<keyword evidence="6 8" id="KW-1133">Transmembrane helix</keyword>
<dbReference type="STRING" id="991905.SL003B_2735"/>
<feature type="transmembrane region" description="Helical" evidence="8">
    <location>
        <begin position="17"/>
        <end position="35"/>
    </location>
</feature>
<name>F2J599_POLGS</name>
<dbReference type="AlphaFoldDB" id="F2J599"/>
<dbReference type="NCBIfam" id="TIGR00688">
    <property type="entry name" value="rarD"/>
    <property type="match status" value="1"/>
</dbReference>
<keyword evidence="5 8" id="KW-0812">Transmembrane</keyword>
<dbReference type="InterPro" id="IPR004626">
    <property type="entry name" value="RarD"/>
</dbReference>
<evidence type="ECO:0000256" key="4">
    <source>
        <dbReference type="ARBA" id="ARBA00022475"/>
    </source>
</evidence>
<dbReference type="HOGENOM" id="CLU_054508_1_0_5"/>
<sequence length="305" mass="32646">MAEASPATRAQSELRTGVLFALAAYGLWGVLPAYFKLIGSISADVIVAHRVIWSMVFVGGYLAYQGRLREILAILRTPRLVGLLLCSALIIGGNWLVFVWAIGENRVLDISLGYFINPLVSVVIGLVVLGERLSRIQTIAVGLAIAAVMIKTVLFGGLPWVGLVLAVSFAAYGYLRKVTPVGATAGMLVEILLLLPLAVLYIALVVPESVDPANLESPWLMPALAGAGLVTAVPLIFFSAAARRLPLVIMGLLQYLAPSLQFLQAVFVWGEPLDPAQLGTFAMIWAALALVSAESWRRMRAGRGL</sequence>
<dbReference type="RefSeq" id="WP_013653472.1">
    <property type="nucleotide sequence ID" value="NC_015259.1"/>
</dbReference>
<dbReference type="Pfam" id="PF00892">
    <property type="entry name" value="EamA"/>
    <property type="match status" value="1"/>
</dbReference>
<feature type="transmembrane region" description="Helical" evidence="8">
    <location>
        <begin position="160"/>
        <end position="175"/>
    </location>
</feature>
<dbReference type="SUPFAM" id="SSF103481">
    <property type="entry name" value="Multidrug resistance efflux transporter EmrE"/>
    <property type="match status" value="2"/>
</dbReference>
<feature type="transmembrane region" description="Helical" evidence="8">
    <location>
        <begin position="247"/>
        <end position="270"/>
    </location>
</feature>
<dbReference type="EMBL" id="CP002568">
    <property type="protein sequence ID" value="ADZ71158.1"/>
    <property type="molecule type" value="Genomic_DNA"/>
</dbReference>
<evidence type="ECO:0000259" key="9">
    <source>
        <dbReference type="Pfam" id="PF00892"/>
    </source>
</evidence>
<reference evidence="10 11" key="1">
    <citation type="journal article" date="2011" name="J. Bacteriol.">
        <title>Complete genome sequence of Polymorphum gilvum SL003B-26A1T, a crude oil-degrading bacterium from oil-polluted saline soil.</title>
        <authorList>
            <person name="Li S.G."/>
            <person name="Tang Y.Q."/>
            <person name="Nie Y."/>
            <person name="Cai M."/>
            <person name="Wu X.L."/>
        </authorList>
    </citation>
    <scope>NUCLEOTIDE SEQUENCE [LARGE SCALE GENOMIC DNA]</scope>
    <source>
        <strain evidence="11">LMG 25793 / CGMCC 1.9160 / SL003B-26A1</strain>
    </source>
</reference>
<comment type="subcellular location">
    <subcellularLocation>
        <location evidence="1">Cell membrane</location>
        <topology evidence="1">Multi-pass membrane protein</topology>
    </subcellularLocation>
</comment>
<dbReference type="OrthoDB" id="369870at2"/>
<feature type="domain" description="EamA" evidence="9">
    <location>
        <begin position="16"/>
        <end position="150"/>
    </location>
</feature>
<feature type="transmembrane region" description="Helical" evidence="8">
    <location>
        <begin position="187"/>
        <end position="207"/>
    </location>
</feature>
<keyword evidence="11" id="KW-1185">Reference proteome</keyword>
<organism evidence="10 11">
    <name type="scientific">Polymorphum gilvum (strain LMG 25793 / CGMCC 1.9160 / SL003B-26A1)</name>
    <dbReference type="NCBI Taxonomy" id="991905"/>
    <lineage>
        <taxon>Bacteria</taxon>
        <taxon>Pseudomonadati</taxon>
        <taxon>Pseudomonadota</taxon>
        <taxon>Alphaproteobacteria</taxon>
        <taxon>Rhodobacterales</taxon>
        <taxon>Paracoccaceae</taxon>
        <taxon>Polymorphum</taxon>
    </lineage>
</organism>
<keyword evidence="4" id="KW-1003">Cell membrane</keyword>
<dbReference type="PANTHER" id="PTHR22911">
    <property type="entry name" value="ACYL-MALONYL CONDENSING ENZYME-RELATED"/>
    <property type="match status" value="1"/>
</dbReference>
<dbReference type="InterPro" id="IPR037185">
    <property type="entry name" value="EmrE-like"/>
</dbReference>
<comment type="similarity">
    <text evidence="2">Belongs to the EamA transporter family.</text>
</comment>
<keyword evidence="3" id="KW-0813">Transport</keyword>
<evidence type="ECO:0000256" key="1">
    <source>
        <dbReference type="ARBA" id="ARBA00004651"/>
    </source>
</evidence>
<dbReference type="KEGG" id="pgv:SL003B_2735"/>
<dbReference type="GO" id="GO:0005886">
    <property type="term" value="C:plasma membrane"/>
    <property type="evidence" value="ECO:0007669"/>
    <property type="project" value="UniProtKB-SubCell"/>
</dbReference>
<feature type="transmembrane region" description="Helical" evidence="8">
    <location>
        <begin position="219"/>
        <end position="240"/>
    </location>
</feature>
<evidence type="ECO:0000256" key="8">
    <source>
        <dbReference type="SAM" id="Phobius"/>
    </source>
</evidence>
<keyword evidence="7 8" id="KW-0472">Membrane</keyword>
<feature type="transmembrane region" description="Helical" evidence="8">
    <location>
        <begin position="80"/>
        <end position="102"/>
    </location>
</feature>
<feature type="transmembrane region" description="Helical" evidence="8">
    <location>
        <begin position="276"/>
        <end position="293"/>
    </location>
</feature>